<dbReference type="AlphaFoldDB" id="A0A511BKM2"/>
<keyword evidence="2" id="KW-0732">Signal</keyword>
<evidence type="ECO:0000256" key="1">
    <source>
        <dbReference type="SAM" id="MobiDB-lite"/>
    </source>
</evidence>
<feature type="compositionally biased region" description="Basic residues" evidence="1">
    <location>
        <begin position="168"/>
        <end position="182"/>
    </location>
</feature>
<comment type="caution">
    <text evidence="3">The sequence shown here is derived from an EMBL/GenBank/DDBJ whole genome shotgun (WGS) entry which is preliminary data.</text>
</comment>
<dbReference type="Proteomes" id="UP000321405">
    <property type="component" value="Unassembled WGS sequence"/>
</dbReference>
<keyword evidence="4" id="KW-1185">Reference proteome</keyword>
<feature type="region of interest" description="Disordered" evidence="1">
    <location>
        <begin position="161"/>
        <end position="182"/>
    </location>
</feature>
<protein>
    <recommendedName>
        <fullName evidence="5">Lipoprotein</fullName>
    </recommendedName>
</protein>
<feature type="chain" id="PRO_5022170751" description="Lipoprotein" evidence="2">
    <location>
        <begin position="25"/>
        <end position="182"/>
    </location>
</feature>
<feature type="signal peptide" evidence="2">
    <location>
        <begin position="1"/>
        <end position="24"/>
    </location>
</feature>
<evidence type="ECO:0000256" key="2">
    <source>
        <dbReference type="SAM" id="SignalP"/>
    </source>
</evidence>
<dbReference type="PROSITE" id="PS51257">
    <property type="entry name" value="PROKAR_LIPOPROTEIN"/>
    <property type="match status" value="1"/>
</dbReference>
<reference evidence="3 4" key="1">
    <citation type="submission" date="2019-07" db="EMBL/GenBank/DDBJ databases">
        <title>Whole genome shotgun sequence of Swaminathania salitolerans NBRC 104436.</title>
        <authorList>
            <person name="Hosoyama A."/>
            <person name="Uohara A."/>
            <person name="Ohji S."/>
            <person name="Ichikawa N."/>
        </authorList>
    </citation>
    <scope>NUCLEOTIDE SEQUENCE [LARGE SCALE GENOMIC DNA]</scope>
    <source>
        <strain evidence="3 4">NBRC 104436</strain>
    </source>
</reference>
<evidence type="ECO:0000313" key="3">
    <source>
        <dbReference type="EMBL" id="GEL00906.1"/>
    </source>
</evidence>
<accession>A0A511BKM2</accession>
<sequence length="182" mass="19195">MELMVRLRGSAITLVSALTLAACAQKPVVQRVIPPNPFGYQKVSAVCKTSPVKTAPDGSMSVDMTVRSDDGLCALSVQKPGNTNYRSFGVSPAPAHGKAFLYNYDDHTYVTYTPSTAYAGKDSFTAILIPGGADPRAKLTVNATVDATGVVVAPKPKPAVVAPAAKKPVARHTTRHRKSSKK</sequence>
<dbReference type="Gene3D" id="2.60.40.3440">
    <property type="match status" value="1"/>
</dbReference>
<dbReference type="EMBL" id="BJVC01000001">
    <property type="protein sequence ID" value="GEL00906.1"/>
    <property type="molecule type" value="Genomic_DNA"/>
</dbReference>
<proteinExistence type="predicted"/>
<evidence type="ECO:0000313" key="4">
    <source>
        <dbReference type="Proteomes" id="UP000321405"/>
    </source>
</evidence>
<gene>
    <name evidence="3" type="ORF">SSA02_00690</name>
</gene>
<evidence type="ECO:0008006" key="5">
    <source>
        <dbReference type="Google" id="ProtNLM"/>
    </source>
</evidence>
<organism evidence="3 4">
    <name type="scientific">Swaminathania salitolerans</name>
    <dbReference type="NCBI Taxonomy" id="182838"/>
    <lineage>
        <taxon>Bacteria</taxon>
        <taxon>Pseudomonadati</taxon>
        <taxon>Pseudomonadota</taxon>
        <taxon>Alphaproteobacteria</taxon>
        <taxon>Acetobacterales</taxon>
        <taxon>Acetobacteraceae</taxon>
        <taxon>Swaminathania</taxon>
    </lineage>
</organism>
<name>A0A511BKM2_9PROT</name>